<evidence type="ECO:0000313" key="2">
    <source>
        <dbReference type="Proteomes" id="UP001320706"/>
    </source>
</evidence>
<accession>A0ACC3SDH9</accession>
<keyword evidence="2" id="KW-1185">Reference proteome</keyword>
<dbReference type="EMBL" id="JAMKPW020000024">
    <property type="protein sequence ID" value="KAK8205545.1"/>
    <property type="molecule type" value="Genomic_DNA"/>
</dbReference>
<protein>
    <submittedName>
        <fullName evidence="1">Uncharacterized protein</fullName>
    </submittedName>
</protein>
<dbReference type="Proteomes" id="UP001320706">
    <property type="component" value="Unassembled WGS sequence"/>
</dbReference>
<reference evidence="1" key="1">
    <citation type="submission" date="2024-02" db="EMBL/GenBank/DDBJ databases">
        <title>Metagenome Assembled Genome of Zalaria obscura JY119.</title>
        <authorList>
            <person name="Vighnesh L."/>
            <person name="Jagadeeshwari U."/>
            <person name="Venkata Ramana C."/>
            <person name="Sasikala C."/>
        </authorList>
    </citation>
    <scope>NUCLEOTIDE SEQUENCE</scope>
    <source>
        <strain evidence="1">JY119</strain>
    </source>
</reference>
<gene>
    <name evidence="1" type="ORF">M8818_004918</name>
</gene>
<organism evidence="1 2">
    <name type="scientific">Zalaria obscura</name>
    <dbReference type="NCBI Taxonomy" id="2024903"/>
    <lineage>
        <taxon>Eukaryota</taxon>
        <taxon>Fungi</taxon>
        <taxon>Dikarya</taxon>
        <taxon>Ascomycota</taxon>
        <taxon>Pezizomycotina</taxon>
        <taxon>Dothideomycetes</taxon>
        <taxon>Dothideomycetidae</taxon>
        <taxon>Dothideales</taxon>
        <taxon>Zalariaceae</taxon>
        <taxon>Zalaria</taxon>
    </lineage>
</organism>
<proteinExistence type="predicted"/>
<evidence type="ECO:0000313" key="1">
    <source>
        <dbReference type="EMBL" id="KAK8205545.1"/>
    </source>
</evidence>
<sequence length="253" mass="28335">MIFGSCGAQRAAVRRRVLTRAAQLDPPLAQERFTITAQYPKPMLLLLLLCSVSRSEVNSRWLRRLVDQIALCCRRVGAVVVSKALKSLAARNAAILNRTHLISLGVNGLFLFLRLVLIRRSFWAYTFLAAPALAIQFWFERIGRPTFVESGNGKELKKAGEDLEAKGLTEWMWDVVYWTWGVIGLVTVFGDRAWWLYIVVPLYSAWLAYSTFTGARQGLAGLAGNADGGAPTGAQSKRQQKMEKRGGQRVQYR</sequence>
<comment type="caution">
    <text evidence="1">The sequence shown here is derived from an EMBL/GenBank/DDBJ whole genome shotgun (WGS) entry which is preliminary data.</text>
</comment>
<name>A0ACC3SDH9_9PEZI</name>